<accession>X0UUP8</accession>
<comment type="caution">
    <text evidence="2">The sequence shown here is derived from an EMBL/GenBank/DDBJ whole genome shotgun (WGS) entry which is preliminary data.</text>
</comment>
<dbReference type="AlphaFoldDB" id="X0UUP8"/>
<keyword evidence="1" id="KW-0812">Transmembrane</keyword>
<dbReference type="EMBL" id="BARS01021958">
    <property type="protein sequence ID" value="GAG09579.1"/>
    <property type="molecule type" value="Genomic_DNA"/>
</dbReference>
<feature type="transmembrane region" description="Helical" evidence="1">
    <location>
        <begin position="39"/>
        <end position="59"/>
    </location>
</feature>
<sequence length="199" mass="21355">MAGTFIGKLGLYGLIIVFLAPLVITPFMLAFEVSIIGQLLVYGAMTLLAMGSIWLSNFITSVVQARLGDSSRGNDIAKALAMIIAIVVIIPMYGLMFFLPTLSEMMGMNAFLILPSTWFSDLISWLAITFNGIGLTGSQILGFSTVLQVDMLWTSVLAIGFTLGTVGLALGTADRVFTIEAGVRTEVVTTVGEENLFLR</sequence>
<feature type="non-terminal residue" evidence="2">
    <location>
        <position position="199"/>
    </location>
</feature>
<feature type="transmembrane region" description="Helical" evidence="1">
    <location>
        <begin position="79"/>
        <end position="99"/>
    </location>
</feature>
<reference evidence="2" key="1">
    <citation type="journal article" date="2014" name="Front. Microbiol.">
        <title>High frequency of phylogenetically diverse reductive dehalogenase-homologous genes in deep subseafloor sedimentary metagenomes.</title>
        <authorList>
            <person name="Kawai M."/>
            <person name="Futagami T."/>
            <person name="Toyoda A."/>
            <person name="Takaki Y."/>
            <person name="Nishi S."/>
            <person name="Hori S."/>
            <person name="Arai W."/>
            <person name="Tsubouchi T."/>
            <person name="Morono Y."/>
            <person name="Uchiyama I."/>
            <person name="Ito T."/>
            <person name="Fujiyama A."/>
            <person name="Inagaki F."/>
            <person name="Takami H."/>
        </authorList>
    </citation>
    <scope>NUCLEOTIDE SEQUENCE</scope>
    <source>
        <strain evidence="2">Expedition CK06-06</strain>
    </source>
</reference>
<organism evidence="2">
    <name type="scientific">marine sediment metagenome</name>
    <dbReference type="NCBI Taxonomy" id="412755"/>
    <lineage>
        <taxon>unclassified sequences</taxon>
        <taxon>metagenomes</taxon>
        <taxon>ecological metagenomes</taxon>
    </lineage>
</organism>
<protein>
    <submittedName>
        <fullName evidence="2">Uncharacterized protein</fullName>
    </submittedName>
</protein>
<feature type="transmembrane region" description="Helical" evidence="1">
    <location>
        <begin position="12"/>
        <end position="32"/>
    </location>
</feature>
<feature type="transmembrane region" description="Helical" evidence="1">
    <location>
        <begin position="151"/>
        <end position="170"/>
    </location>
</feature>
<evidence type="ECO:0000256" key="1">
    <source>
        <dbReference type="SAM" id="Phobius"/>
    </source>
</evidence>
<evidence type="ECO:0000313" key="2">
    <source>
        <dbReference type="EMBL" id="GAG09579.1"/>
    </source>
</evidence>
<name>X0UUP8_9ZZZZ</name>
<proteinExistence type="predicted"/>
<gene>
    <name evidence="2" type="ORF">S01H1_35168</name>
</gene>
<keyword evidence="1" id="KW-0472">Membrane</keyword>
<keyword evidence="1" id="KW-1133">Transmembrane helix</keyword>